<dbReference type="Proteomes" id="UP001234989">
    <property type="component" value="Chromosome 6"/>
</dbReference>
<dbReference type="InterPro" id="IPR046848">
    <property type="entry name" value="E_motif"/>
</dbReference>
<keyword evidence="5" id="KW-1185">Reference proteome</keyword>
<evidence type="ECO:0000256" key="3">
    <source>
        <dbReference type="PROSITE-ProRule" id="PRU00708"/>
    </source>
</evidence>
<feature type="repeat" description="PPR" evidence="3">
    <location>
        <begin position="495"/>
        <end position="529"/>
    </location>
</feature>
<dbReference type="NCBIfam" id="TIGR00756">
    <property type="entry name" value="PPR"/>
    <property type="match status" value="18"/>
</dbReference>
<dbReference type="Gene3D" id="1.25.40.10">
    <property type="entry name" value="Tetratricopeptide repeat domain"/>
    <property type="match status" value="11"/>
</dbReference>
<dbReference type="Pfam" id="PF20431">
    <property type="entry name" value="E_motif"/>
    <property type="match status" value="1"/>
</dbReference>
<dbReference type="PANTHER" id="PTHR47447">
    <property type="entry name" value="OS03G0856100 PROTEIN"/>
    <property type="match status" value="1"/>
</dbReference>
<evidence type="ECO:0008006" key="6">
    <source>
        <dbReference type="Google" id="ProtNLM"/>
    </source>
</evidence>
<gene>
    <name evidence="4" type="ORF">MTR67_026527</name>
</gene>
<evidence type="ECO:0000256" key="1">
    <source>
        <dbReference type="ARBA" id="ARBA00007626"/>
    </source>
</evidence>
<feature type="repeat" description="PPR" evidence="3">
    <location>
        <begin position="565"/>
        <end position="595"/>
    </location>
</feature>
<feature type="repeat" description="PPR" evidence="3">
    <location>
        <begin position="355"/>
        <end position="389"/>
    </location>
</feature>
<sequence>MSAVVLPKHVAAVLKCQKNPLRALEIFNSVKKEHGFSHNLFTYKCIVEKLSYYGEFKAMEGVIEEARKNIDNRLLEGMYITAIRGYGKKGKVQQAVDVFEKMDFFNCNPSVHSFNTIMNILAEHGYFKQAHKVYMKMLENGISPDVYTFTIRIKSFCRTNRPQVALRLLNNMIDQGCEFNAVACCTVIAGFYEVNCRVEACELFDEMLRLRITPTITTFNKLICTLCKKGDVQESERLLNKIMKRGVFPNLFTCNLLIQGLSVNGQLHEAARMLEALRKEGLNADVVTYNTLICGLCKHSKVAEAESYLHKMVNRGFDPDAFTYNTIIGAYCKLGMIEKADRILNNAVFKGFVPDVFTFCSLVYGFCQDGDFNRAKSLFNEAIGKGMESNIILYNTLIKGMCQQGLILEALRLITEMPEKSCRPNTWTYNLIINGLCKMGCVSDASNILNDAVTKGILPDIFTFNTLIDGYCKQSKLADAIEILNTMWHHDVVPDVITYNTMLNGLCKLKTSDDVMETFKVMVEKGCVPNIITYNILIESLCKSRKLMKALELLEDIQSRGLIPDTVSFGTLINGFCENEDLDGAYELFKRMKRQYKYSHTTATYNILISAFAKKLKMDMAKKLFLEMNECGCPPDNYTYRCMIDGFCKVDNTEFGYKFLLENFSKEFLPSKETVGRVINCLCVKNRLLDAVGIIHLMVHKGVVPDVVHTIFEVDKKDVAAPKIVVEDLLKKNHITYYAYELLYDGIRDKKILKKLSMKVTAVNVPSIRIEELNDTLLCNRRSGPGTIKSKCLKINPPLQLNDTFWFDFFYSCFMTAVVNPPLHLVLSRVLPAKKGHSGNPLLSAVAAVTHRRAMFHGSPKRSKAAMKALGETKRGVCKRYLSYNPMMVVKSSPQRFIDEGTGFQLHCQAMTCGLDTHLFVGTTMISMYAECGFVEFAWKVFVQIPQPNVVAWNLVLIAYFRGSDVSGADKVFGLLPFRNLTTWNVMLAGYTKAGELEHAEGLFLQMPSRDDISWSTMIVGFSHNGCFDEALGVFRELIGSGSKSNEVSLTVALSACAQAGAFKFGMVLHAFIEKVGLVWISSVNNALFDTYSKCGNVLMARLVFERMLGKKTIVSWTSMFAGLAMQGYGEEVINYFHEMEESGTRPDGVTFISVLYDACSHAGLVEQGHELFSKMTETYDIEPTIEHYGCMVDLYGRAVFLATLKWLSKLIKDSELDPDNCGDHVLLSSIYAFAGKWKDVAMVRRSMAEKNMKKIPGWSMIEIDKVMYSFVAGDKRNEITEEAYNKLSEILLKLKVKGGYIPEDKHVDCKQKTHILDDMESSMLAIEMKENGKEVVKHVCQLIDLEKATASSSLQIFRRSVHFQSLWECCSSYFNMLVFLIRKQMQMKIVTAVNVPSILIDELNDTVLCNRRPGPGTIKTIVERLSIVMNPPFILSCQGIATFEPRVFWTQPFYLHEVVVLSAKKGHSGNPLLSSVAAVTHRRAMFQGSPKRSKAAMKALRETIRGFCKRYLSYNPMMVVESSPQYFIDEGSVAYMTFPLILSNIQKHLGSTTLSPS</sequence>
<dbReference type="InterPro" id="IPR011990">
    <property type="entry name" value="TPR-like_helical_dom_sf"/>
</dbReference>
<comment type="similarity">
    <text evidence="1">Belongs to the PPR family. P subfamily.</text>
</comment>
<keyword evidence="2" id="KW-0677">Repeat</keyword>
<dbReference type="PANTHER" id="PTHR47447:SF22">
    <property type="entry name" value="TETRATRICOPEPTIDE-LIKE HELICAL DOMAIN SUPERFAMILY"/>
    <property type="match status" value="1"/>
</dbReference>
<feature type="repeat" description="PPR" evidence="3">
    <location>
        <begin position="110"/>
        <end position="144"/>
    </location>
</feature>
<evidence type="ECO:0000256" key="2">
    <source>
        <dbReference type="ARBA" id="ARBA00022737"/>
    </source>
</evidence>
<protein>
    <recommendedName>
        <fullName evidence="6">Pentatricopeptide repeat-containing protein</fullName>
    </recommendedName>
</protein>
<feature type="repeat" description="PPR" evidence="3">
    <location>
        <begin position="1011"/>
        <end position="1045"/>
    </location>
</feature>
<dbReference type="SUPFAM" id="SSF81901">
    <property type="entry name" value="HCP-like"/>
    <property type="match status" value="1"/>
</dbReference>
<feature type="repeat" description="PPR" evidence="3">
    <location>
        <begin position="390"/>
        <end position="424"/>
    </location>
</feature>
<feature type="repeat" description="PPR" evidence="3">
    <location>
        <begin position="601"/>
        <end position="635"/>
    </location>
</feature>
<feature type="repeat" description="PPR" evidence="3">
    <location>
        <begin position="250"/>
        <end position="284"/>
    </location>
</feature>
<feature type="repeat" description="PPR" evidence="3">
    <location>
        <begin position="320"/>
        <end position="354"/>
    </location>
</feature>
<feature type="repeat" description="PPR" evidence="3">
    <location>
        <begin position="215"/>
        <end position="249"/>
    </location>
</feature>
<dbReference type="EMBL" id="CP133617">
    <property type="protein sequence ID" value="WMV33142.1"/>
    <property type="molecule type" value="Genomic_DNA"/>
</dbReference>
<dbReference type="Pfam" id="PF01535">
    <property type="entry name" value="PPR"/>
    <property type="match status" value="7"/>
</dbReference>
<feature type="repeat" description="PPR" evidence="3">
    <location>
        <begin position="145"/>
        <end position="179"/>
    </location>
</feature>
<feature type="repeat" description="PPR" evidence="3">
    <location>
        <begin position="425"/>
        <end position="459"/>
    </location>
</feature>
<dbReference type="GO" id="GO:0099402">
    <property type="term" value="P:plant organ development"/>
    <property type="evidence" value="ECO:0007669"/>
    <property type="project" value="UniProtKB-ARBA"/>
</dbReference>
<feature type="repeat" description="PPR" evidence="3">
    <location>
        <begin position="980"/>
        <end position="1010"/>
    </location>
</feature>
<proteinExistence type="inferred from homology"/>
<feature type="repeat" description="PPR" evidence="3">
    <location>
        <begin position="285"/>
        <end position="319"/>
    </location>
</feature>
<dbReference type="FunFam" id="1.25.40.10:FF:000158">
    <property type="entry name" value="pentatricopeptide repeat-containing protein At2g33680"/>
    <property type="match status" value="1"/>
</dbReference>
<feature type="repeat" description="PPR" evidence="3">
    <location>
        <begin position="530"/>
        <end position="564"/>
    </location>
</feature>
<evidence type="ECO:0000313" key="5">
    <source>
        <dbReference type="Proteomes" id="UP001234989"/>
    </source>
</evidence>
<evidence type="ECO:0000313" key="4">
    <source>
        <dbReference type="EMBL" id="WMV33142.1"/>
    </source>
</evidence>
<reference evidence="4" key="1">
    <citation type="submission" date="2023-08" db="EMBL/GenBank/DDBJ databases">
        <title>A de novo genome assembly of Solanum verrucosum Schlechtendal, a Mexican diploid species geographically isolated from the other diploid A-genome species in potato relatives.</title>
        <authorList>
            <person name="Hosaka K."/>
        </authorList>
    </citation>
    <scope>NUCLEOTIDE SEQUENCE</scope>
    <source>
        <tissue evidence="4">Young leaves</tissue>
    </source>
</reference>
<feature type="repeat" description="PPR" evidence="3">
    <location>
        <begin position="1113"/>
        <end position="1147"/>
    </location>
</feature>
<organism evidence="4 5">
    <name type="scientific">Solanum verrucosum</name>
    <dbReference type="NCBI Taxonomy" id="315347"/>
    <lineage>
        <taxon>Eukaryota</taxon>
        <taxon>Viridiplantae</taxon>
        <taxon>Streptophyta</taxon>
        <taxon>Embryophyta</taxon>
        <taxon>Tracheophyta</taxon>
        <taxon>Spermatophyta</taxon>
        <taxon>Magnoliopsida</taxon>
        <taxon>eudicotyledons</taxon>
        <taxon>Gunneridae</taxon>
        <taxon>Pentapetalae</taxon>
        <taxon>asterids</taxon>
        <taxon>lamiids</taxon>
        <taxon>Solanales</taxon>
        <taxon>Solanaceae</taxon>
        <taxon>Solanoideae</taxon>
        <taxon>Solaneae</taxon>
        <taxon>Solanum</taxon>
    </lineage>
</organism>
<dbReference type="Pfam" id="PF12854">
    <property type="entry name" value="PPR_1"/>
    <property type="match status" value="1"/>
</dbReference>
<name>A0AAF0TU15_SOLVR</name>
<feature type="repeat" description="PPR" evidence="3">
    <location>
        <begin position="460"/>
        <end position="494"/>
    </location>
</feature>
<accession>A0AAF0TU15</accession>
<dbReference type="InterPro" id="IPR002885">
    <property type="entry name" value="PPR_rpt"/>
</dbReference>
<feature type="repeat" description="PPR" evidence="3">
    <location>
        <begin position="75"/>
        <end position="109"/>
    </location>
</feature>
<dbReference type="Pfam" id="PF13041">
    <property type="entry name" value="PPR_2"/>
    <property type="match status" value="7"/>
</dbReference>
<dbReference type="PROSITE" id="PS51375">
    <property type="entry name" value="PPR"/>
    <property type="match status" value="18"/>
</dbReference>